<gene>
    <name evidence="1" type="ORF">HMPREF9436_02974</name>
</gene>
<evidence type="ECO:0000313" key="1">
    <source>
        <dbReference type="EMBL" id="EFQ05544.1"/>
    </source>
</evidence>
<protein>
    <submittedName>
        <fullName evidence="1">Uncharacterized protein</fullName>
    </submittedName>
</protein>
<dbReference type="AlphaFoldDB" id="E2ZMP8"/>
<organism evidence="1 2">
    <name type="scientific">Faecalibacterium cf. prausnitzii KLE1255</name>
    <dbReference type="NCBI Taxonomy" id="748224"/>
    <lineage>
        <taxon>Bacteria</taxon>
        <taxon>Bacillati</taxon>
        <taxon>Bacillota</taxon>
        <taxon>Clostridia</taxon>
        <taxon>Eubacteriales</taxon>
        <taxon>Oscillospiraceae</taxon>
        <taxon>Faecalibacterium</taxon>
    </lineage>
</organism>
<dbReference type="Proteomes" id="UP000006028">
    <property type="component" value="Unassembled WGS sequence"/>
</dbReference>
<dbReference type="HOGENOM" id="CLU_3216488_0_0_9"/>
<comment type="caution">
    <text evidence="1">The sequence shown here is derived from an EMBL/GenBank/DDBJ whole genome shotgun (WGS) entry which is preliminary data.</text>
</comment>
<dbReference type="STRING" id="748224.HMPREF9436_02974"/>
<name>E2ZMP8_9FIRM</name>
<evidence type="ECO:0000313" key="2">
    <source>
        <dbReference type="Proteomes" id="UP000006028"/>
    </source>
</evidence>
<dbReference type="BioCyc" id="FCF748224-HMP:GTSS-992-MONOMER"/>
<sequence>MISCVFTPAVSRFKSRFSAPQKTLPAVRNACKSGFFRQKSGKGP</sequence>
<dbReference type="EMBL" id="AECU01000215">
    <property type="protein sequence ID" value="EFQ05544.1"/>
    <property type="molecule type" value="Genomic_DNA"/>
</dbReference>
<reference evidence="1 2" key="1">
    <citation type="submission" date="2010-08" db="EMBL/GenBank/DDBJ databases">
        <authorList>
            <person name="Weinstock G."/>
            <person name="Sodergren E."/>
            <person name="Clifton S."/>
            <person name="Fulton L."/>
            <person name="Fulton B."/>
            <person name="Courtney L."/>
            <person name="Fronick C."/>
            <person name="Harrison M."/>
            <person name="Strong C."/>
            <person name="Farmer C."/>
            <person name="Delahaunty K."/>
            <person name="Markovic C."/>
            <person name="Hall O."/>
            <person name="Minx P."/>
            <person name="Tomlinson C."/>
            <person name="Mitreva M."/>
            <person name="Hou S."/>
            <person name="Chen J."/>
            <person name="Wollam A."/>
            <person name="Pepin K.H."/>
            <person name="Johnson M."/>
            <person name="Bhonagiri V."/>
            <person name="Zhang X."/>
            <person name="Suruliraj S."/>
            <person name="Warren W."/>
            <person name="Chinwalla A."/>
            <person name="Mardis E.R."/>
            <person name="Wilson R.K."/>
        </authorList>
    </citation>
    <scope>NUCLEOTIDE SEQUENCE [LARGE SCALE GENOMIC DNA]</scope>
    <source>
        <strain evidence="1 2">KLE1255</strain>
    </source>
</reference>
<accession>E2ZMP8</accession>
<proteinExistence type="predicted"/>